<evidence type="ECO:0000313" key="9">
    <source>
        <dbReference type="Proteomes" id="UP000009881"/>
    </source>
</evidence>
<keyword evidence="5 7" id="KW-1133">Transmembrane helix</keyword>
<dbReference type="PATRIC" id="fig|1238182.3.peg.1379"/>
<feature type="transmembrane region" description="Helical" evidence="7">
    <location>
        <begin position="42"/>
        <end position="62"/>
    </location>
</feature>
<evidence type="ECO:0000256" key="6">
    <source>
        <dbReference type="ARBA" id="ARBA00023136"/>
    </source>
</evidence>
<dbReference type="RefSeq" id="WP_009539824.1">
    <property type="nucleotide sequence ID" value="NZ_ANHY01000006.1"/>
</dbReference>
<keyword evidence="3" id="KW-0813">Transport</keyword>
<accession>K9HLW8</accession>
<protein>
    <submittedName>
        <fullName evidence="8">MATE efflux family protein</fullName>
    </submittedName>
</protein>
<dbReference type="GO" id="GO:0005886">
    <property type="term" value="C:plasma membrane"/>
    <property type="evidence" value="ECO:0007669"/>
    <property type="project" value="TreeGrafter"/>
</dbReference>
<dbReference type="CDD" id="cd13136">
    <property type="entry name" value="MATE_DinF_like"/>
    <property type="match status" value="1"/>
</dbReference>
<dbReference type="GO" id="GO:0015297">
    <property type="term" value="F:antiporter activity"/>
    <property type="evidence" value="ECO:0007669"/>
    <property type="project" value="InterPro"/>
</dbReference>
<dbReference type="NCBIfam" id="TIGR00797">
    <property type="entry name" value="matE"/>
    <property type="match status" value="1"/>
</dbReference>
<keyword evidence="4 7" id="KW-0812">Transmembrane</keyword>
<dbReference type="InterPro" id="IPR050222">
    <property type="entry name" value="MATE_MdtK"/>
</dbReference>
<dbReference type="PANTHER" id="PTHR43298">
    <property type="entry name" value="MULTIDRUG RESISTANCE PROTEIN NORM-RELATED"/>
    <property type="match status" value="1"/>
</dbReference>
<dbReference type="Pfam" id="PF01554">
    <property type="entry name" value="MatE"/>
    <property type="match status" value="2"/>
</dbReference>
<feature type="transmembrane region" description="Helical" evidence="7">
    <location>
        <begin position="350"/>
        <end position="371"/>
    </location>
</feature>
<keyword evidence="9" id="KW-1185">Reference proteome</keyword>
<dbReference type="PANTHER" id="PTHR43298:SF2">
    <property type="entry name" value="FMN_FAD EXPORTER YEEO-RELATED"/>
    <property type="match status" value="1"/>
</dbReference>
<evidence type="ECO:0000256" key="4">
    <source>
        <dbReference type="ARBA" id="ARBA00022692"/>
    </source>
</evidence>
<feature type="transmembrane region" description="Helical" evidence="7">
    <location>
        <begin position="383"/>
        <end position="402"/>
    </location>
</feature>
<feature type="transmembrane region" description="Helical" evidence="7">
    <location>
        <begin position="264"/>
        <end position="281"/>
    </location>
</feature>
<comment type="caution">
    <text evidence="8">The sequence shown here is derived from an EMBL/GenBank/DDBJ whole genome shotgun (WGS) entry which is preliminary data.</text>
</comment>
<dbReference type="EMBL" id="ANHY01000006">
    <property type="protein sequence ID" value="EKV31343.1"/>
    <property type="molecule type" value="Genomic_DNA"/>
</dbReference>
<feature type="transmembrane region" description="Helical" evidence="7">
    <location>
        <begin position="89"/>
        <end position="111"/>
    </location>
</feature>
<dbReference type="AlphaFoldDB" id="K9HLW8"/>
<name>K9HLW8_9PROT</name>
<gene>
    <name evidence="8" type="ORF">C882_3716</name>
</gene>
<dbReference type="InterPro" id="IPR044644">
    <property type="entry name" value="DinF-like"/>
</dbReference>
<dbReference type="STRING" id="1238182.C882_3716"/>
<organism evidence="8 9">
    <name type="scientific">Caenispirillum salinarum AK4</name>
    <dbReference type="NCBI Taxonomy" id="1238182"/>
    <lineage>
        <taxon>Bacteria</taxon>
        <taxon>Pseudomonadati</taxon>
        <taxon>Pseudomonadota</taxon>
        <taxon>Alphaproteobacteria</taxon>
        <taxon>Rhodospirillales</taxon>
        <taxon>Novispirillaceae</taxon>
        <taxon>Caenispirillum</taxon>
    </lineage>
</organism>
<dbReference type="InterPro" id="IPR002528">
    <property type="entry name" value="MATE_fam"/>
</dbReference>
<comment type="subcellular location">
    <subcellularLocation>
        <location evidence="1">Membrane</location>
        <topology evidence="1">Multi-pass membrane protein</topology>
    </subcellularLocation>
</comment>
<feature type="transmembrane region" description="Helical" evidence="7">
    <location>
        <begin position="313"/>
        <end position="338"/>
    </location>
</feature>
<evidence type="ECO:0000256" key="7">
    <source>
        <dbReference type="SAM" id="Phobius"/>
    </source>
</evidence>
<proteinExistence type="inferred from homology"/>
<evidence type="ECO:0000256" key="2">
    <source>
        <dbReference type="ARBA" id="ARBA00010199"/>
    </source>
</evidence>
<dbReference type="Proteomes" id="UP000009881">
    <property type="component" value="Unassembled WGS sequence"/>
</dbReference>
<evidence type="ECO:0000313" key="8">
    <source>
        <dbReference type="EMBL" id="EKV31343.1"/>
    </source>
</evidence>
<evidence type="ECO:0000256" key="5">
    <source>
        <dbReference type="ARBA" id="ARBA00022989"/>
    </source>
</evidence>
<evidence type="ECO:0000256" key="3">
    <source>
        <dbReference type="ARBA" id="ARBA00022448"/>
    </source>
</evidence>
<feature type="transmembrane region" description="Helical" evidence="7">
    <location>
        <begin position="187"/>
        <end position="210"/>
    </location>
</feature>
<dbReference type="eggNOG" id="COG0534">
    <property type="taxonomic scope" value="Bacteria"/>
</dbReference>
<feature type="transmembrane region" description="Helical" evidence="7">
    <location>
        <begin position="408"/>
        <end position="429"/>
    </location>
</feature>
<feature type="transmembrane region" description="Helical" evidence="7">
    <location>
        <begin position="231"/>
        <end position="252"/>
    </location>
</feature>
<comment type="similarity">
    <text evidence="2">Belongs to the multi antimicrobial extrusion (MATE) (TC 2.A.66.1) family.</text>
</comment>
<evidence type="ECO:0000256" key="1">
    <source>
        <dbReference type="ARBA" id="ARBA00004141"/>
    </source>
</evidence>
<feature type="transmembrane region" description="Helical" evidence="7">
    <location>
        <begin position="131"/>
        <end position="151"/>
    </location>
</feature>
<feature type="transmembrane region" description="Helical" evidence="7">
    <location>
        <begin position="163"/>
        <end position="181"/>
    </location>
</feature>
<dbReference type="GO" id="GO:0042910">
    <property type="term" value="F:xenobiotic transmembrane transporter activity"/>
    <property type="evidence" value="ECO:0007669"/>
    <property type="project" value="InterPro"/>
</dbReference>
<reference evidence="8 9" key="1">
    <citation type="journal article" date="2013" name="Genome Announc.">
        <title>Draft Genome Sequence of an Alphaproteobacterium, Caenispirillum salinarum AK4(T), Isolated from a Solar Saltern.</title>
        <authorList>
            <person name="Khatri I."/>
            <person name="Singh A."/>
            <person name="Korpole S."/>
            <person name="Pinnaka A.K."/>
            <person name="Subramanian S."/>
        </authorList>
    </citation>
    <scope>NUCLEOTIDE SEQUENCE [LARGE SCALE GENOMIC DNA]</scope>
    <source>
        <strain evidence="8 9">AK4</strain>
    </source>
</reference>
<sequence length="442" mass="46516">MTTHHRRVWALALPIILSNLSVPLLGAVDTAVMGHLDSPAYIGAVAVGALVFSYIYWGFGFLRMGTTGPTAQAIGAGDGAEARAVLGRAVLIGLSVGALLWLLQTPILALAMNLLDASDEVETLAAEYVRIRIWSAPAVLVQYAQIGWLLGLGRARAVMIQQIGANVLNIVLNLLFVFGLGMTVEGVALATVIAEYAGVGIGLLLMAPALRGLGGRWDMARLRDPARLKRLIAVNGDIFIRTLCLLSAFAWFTAQGAASGDVVLAANAVLLNFLTFAAFGLDGFAHAAETLVGGAVGAQDRDGLRAAVRTSTVWALGTAGVMAGAYVLLGDLLIAALTGLPEVREAAAGYMLWAALMPLVSVWGFQFDGIYLGATESRPLRNMMILCLGAYLLMTWALVPLWGNHGLWAAFMAFMGLRGLTLAVLYPALERRVTGTGSAVKA</sequence>
<dbReference type="OrthoDB" id="9789527at2"/>
<keyword evidence="6 7" id="KW-0472">Membrane</keyword>